<sequence>MRSRNSVKYLITISILLCIVLLGLHKEITKLYGTESIPSLLNIKKSSSFICPFRGDRWIVVTSILYPTVAIHKFLNLTTKWNLIVIGDRKTPHDWLSHLHSDRSRVIFLSIEEQLSLDYSIIKYLPENSYTRKNIGYLVAIACGAKIIFESDDDNILLTDDIHVLPKVVKPDDVPWVAFHRQRSPFVNIYGSFGHPKICPRGFPMDELRNVTEDGWHSVRRNKDKITYAYIQQYLADLDPDVDAIYRLSNPFSIGQIKFDPNEPPVAIEPFTFSPYNTQNTIIHYEAFWGLFLPVTITFRVCDIWRSFWVQRLLWEIDGRLVFSTSTVKQVRNAHSYIKDMEKEQQLYNQSGSFVRFLASWSSSFSSLPKKIAQLARDIAQSGFWHQNEVKIIDAWLADLHSVGYTFPSIISRPPPRTTIQKRAAICVTGLTECIEEAWAPTDIAIRQRLLGDIDTFIFLSSSLAKGPVPIDTRLKQVRSYPNSTVTVIYEDRVIDPKIPADCHPEFQLAGGAPIPVVGYFQQLWALAECYDLVKDYGKRFNIEYQLLIRARIDTLIRLPSTLDRNDPFNVNTTVLIPPNRYYPNLHDDGFAIGPMKLMYYFMTRWYTLRNCPPDIDYQPGKYLKKHLSRFMNVTVDKDMTGAADAIQHGPNKCH</sequence>
<dbReference type="Proteomes" id="UP000663832">
    <property type="component" value="Unassembled WGS sequence"/>
</dbReference>
<dbReference type="Proteomes" id="UP000663877">
    <property type="component" value="Unassembled WGS sequence"/>
</dbReference>
<dbReference type="PANTHER" id="PTHR31362">
    <property type="entry name" value="GLYCOSYLTRANSFERASE STELLO1-RELATED"/>
    <property type="match status" value="1"/>
</dbReference>
<dbReference type="PANTHER" id="PTHR31362:SF0">
    <property type="entry name" value="EXOSTOSIN DOMAIN-CONTAINING PROTEIN-RELATED"/>
    <property type="match status" value="1"/>
</dbReference>
<gene>
    <name evidence="1" type="ORF">BJG266_LOCUS43330</name>
    <name evidence="2" type="ORF">QVE165_LOCUS60246</name>
</gene>
<accession>A0A816E4Q4</accession>
<reference evidence="2" key="1">
    <citation type="submission" date="2021-02" db="EMBL/GenBank/DDBJ databases">
        <authorList>
            <person name="Nowell W R."/>
        </authorList>
    </citation>
    <scope>NUCLEOTIDE SEQUENCE</scope>
</reference>
<organism evidence="2 3">
    <name type="scientific">Adineta steineri</name>
    <dbReference type="NCBI Taxonomy" id="433720"/>
    <lineage>
        <taxon>Eukaryota</taxon>
        <taxon>Metazoa</taxon>
        <taxon>Spiralia</taxon>
        <taxon>Gnathifera</taxon>
        <taxon>Rotifera</taxon>
        <taxon>Eurotatoria</taxon>
        <taxon>Bdelloidea</taxon>
        <taxon>Adinetida</taxon>
        <taxon>Adinetidae</taxon>
        <taxon>Adineta</taxon>
    </lineage>
</organism>
<comment type="caution">
    <text evidence="2">The sequence shown here is derived from an EMBL/GenBank/DDBJ whole genome shotgun (WGS) entry which is preliminary data.</text>
</comment>
<keyword evidence="3" id="KW-1185">Reference proteome</keyword>
<dbReference type="AlphaFoldDB" id="A0A816E4Q4"/>
<evidence type="ECO:0000313" key="1">
    <source>
        <dbReference type="EMBL" id="CAF1503893.1"/>
    </source>
</evidence>
<dbReference type="Pfam" id="PF03385">
    <property type="entry name" value="STELLO"/>
    <property type="match status" value="1"/>
</dbReference>
<dbReference type="EMBL" id="CAJNOI010003061">
    <property type="protein sequence ID" value="CAF1503893.1"/>
    <property type="molecule type" value="Genomic_DNA"/>
</dbReference>
<evidence type="ECO:0000313" key="2">
    <source>
        <dbReference type="EMBL" id="CAF1645216.1"/>
    </source>
</evidence>
<protein>
    <submittedName>
        <fullName evidence="2">Uncharacterized protein</fullName>
    </submittedName>
</protein>
<dbReference type="InterPro" id="IPR005049">
    <property type="entry name" value="STL-like"/>
</dbReference>
<dbReference type="EMBL" id="CAJNOM010003403">
    <property type="protein sequence ID" value="CAF1645216.1"/>
    <property type="molecule type" value="Genomic_DNA"/>
</dbReference>
<dbReference type="OrthoDB" id="408493at2759"/>
<name>A0A816E4Q4_9BILA</name>
<evidence type="ECO:0000313" key="3">
    <source>
        <dbReference type="Proteomes" id="UP000663832"/>
    </source>
</evidence>
<proteinExistence type="predicted"/>